<keyword evidence="7 19" id="KW-0378">Hydrolase</keyword>
<accession>A0A420VPK1</accession>
<dbReference type="GO" id="GO:0006260">
    <property type="term" value="P:DNA replication"/>
    <property type="evidence" value="ECO:0007669"/>
    <property type="project" value="UniProtKB-KW"/>
</dbReference>
<evidence type="ECO:0000256" key="16">
    <source>
        <dbReference type="ARBA" id="ARBA00042798"/>
    </source>
</evidence>
<evidence type="ECO:0000256" key="9">
    <source>
        <dbReference type="ARBA" id="ARBA00023204"/>
    </source>
</evidence>
<dbReference type="PRINTS" id="PR00502">
    <property type="entry name" value="NUDIXFAMILY"/>
</dbReference>
<feature type="transmembrane region" description="Helical" evidence="17">
    <location>
        <begin position="184"/>
        <end position="210"/>
    </location>
</feature>
<keyword evidence="3" id="KW-0515">Mutator protein</keyword>
<dbReference type="GO" id="GO:0044716">
    <property type="term" value="F:8-oxo-GDP phosphatase activity"/>
    <property type="evidence" value="ECO:0007669"/>
    <property type="project" value="TreeGrafter"/>
</dbReference>
<dbReference type="InterPro" id="IPR047127">
    <property type="entry name" value="MutT-like"/>
</dbReference>
<evidence type="ECO:0000256" key="11">
    <source>
        <dbReference type="ARBA" id="ARBA00036904"/>
    </source>
</evidence>
<feature type="transmembrane region" description="Helical" evidence="17">
    <location>
        <begin position="245"/>
        <end position="264"/>
    </location>
</feature>
<sequence>MAIIKVVCGIIFKNDLVLICRRKPEKSLCGYWEFPGGKVEASESYEESLRRELIEELNLTVKIKRHFRNAIHHNEKNPIQLISLICTTEDAVVESTDHDLIEWVKVEELLNRKLAPADVSIAQQLLDEYRIPSDQTAPNKSRSLNWKYIVRHWSGILLLGSILFSQNTKFDLIGSLDSVQSIAWLILCLYFSAIYAVPTLLCYLSAFFILNKSTIQVKWIKLTLTSISIAGIALTASLTQGNGRLMPILCYSTAAIICGLFFRIKSS</sequence>
<dbReference type="Pfam" id="PF00293">
    <property type="entry name" value="NUDIX"/>
    <property type="match status" value="1"/>
</dbReference>
<dbReference type="InterPro" id="IPR020476">
    <property type="entry name" value="Nudix_hydrolase"/>
</dbReference>
<evidence type="ECO:0000256" key="3">
    <source>
        <dbReference type="ARBA" id="ARBA00022457"/>
    </source>
</evidence>
<evidence type="ECO:0000256" key="15">
    <source>
        <dbReference type="ARBA" id="ARBA00041979"/>
    </source>
</evidence>
<evidence type="ECO:0000256" key="7">
    <source>
        <dbReference type="ARBA" id="ARBA00022801"/>
    </source>
</evidence>
<evidence type="ECO:0000256" key="10">
    <source>
        <dbReference type="ARBA" id="ARBA00035861"/>
    </source>
</evidence>
<evidence type="ECO:0000259" key="18">
    <source>
        <dbReference type="PROSITE" id="PS51462"/>
    </source>
</evidence>
<evidence type="ECO:0000256" key="8">
    <source>
        <dbReference type="ARBA" id="ARBA00022842"/>
    </source>
</evidence>
<proteinExistence type="inferred from homology"/>
<comment type="caution">
    <text evidence="19">The sequence shown here is derived from an EMBL/GenBank/DDBJ whole genome shotgun (WGS) entry which is preliminary data.</text>
</comment>
<keyword evidence="9" id="KW-0234">DNA repair</keyword>
<dbReference type="PANTHER" id="PTHR47707">
    <property type="entry name" value="8-OXO-DGTP DIPHOSPHATASE"/>
    <property type="match status" value="1"/>
</dbReference>
<dbReference type="GO" id="GO:0035539">
    <property type="term" value="F:8-oxo-7,8-dihydrodeoxyguanosine triphosphate pyrophosphatase activity"/>
    <property type="evidence" value="ECO:0007669"/>
    <property type="project" value="UniProtKB-EC"/>
</dbReference>
<keyword evidence="8" id="KW-0460">Magnesium</keyword>
<evidence type="ECO:0000256" key="14">
    <source>
        <dbReference type="ARBA" id="ARBA00041592"/>
    </source>
</evidence>
<dbReference type="PANTHER" id="PTHR47707:SF1">
    <property type="entry name" value="NUDIX HYDROLASE FAMILY PROTEIN"/>
    <property type="match status" value="1"/>
</dbReference>
<keyword evidence="6" id="KW-0227">DNA damage</keyword>
<evidence type="ECO:0000256" key="1">
    <source>
        <dbReference type="ARBA" id="ARBA00001946"/>
    </source>
</evidence>
<dbReference type="RefSeq" id="WP_121127496.1">
    <property type="nucleotide sequence ID" value="NZ_RBWS01000042.1"/>
</dbReference>
<evidence type="ECO:0000256" key="12">
    <source>
        <dbReference type="ARBA" id="ARBA00038905"/>
    </source>
</evidence>
<evidence type="ECO:0000256" key="13">
    <source>
        <dbReference type="ARBA" id="ARBA00040794"/>
    </source>
</evidence>
<feature type="transmembrane region" description="Helical" evidence="17">
    <location>
        <begin position="148"/>
        <end position="164"/>
    </location>
</feature>
<dbReference type="OrthoDB" id="9810648at2"/>
<keyword evidence="17" id="KW-0472">Membrane</keyword>
<dbReference type="PROSITE" id="PS51462">
    <property type="entry name" value="NUDIX"/>
    <property type="match status" value="1"/>
</dbReference>
<dbReference type="GO" id="GO:0006281">
    <property type="term" value="P:DNA repair"/>
    <property type="evidence" value="ECO:0007669"/>
    <property type="project" value="UniProtKB-KW"/>
</dbReference>
<comment type="similarity">
    <text evidence="2">Belongs to the Nudix hydrolase family.</text>
</comment>
<evidence type="ECO:0000313" key="20">
    <source>
        <dbReference type="Proteomes" id="UP000282423"/>
    </source>
</evidence>
<evidence type="ECO:0000256" key="2">
    <source>
        <dbReference type="ARBA" id="ARBA00005582"/>
    </source>
</evidence>
<dbReference type="EMBL" id="RBWS01000042">
    <property type="protein sequence ID" value="RKO68246.1"/>
    <property type="molecule type" value="Genomic_DNA"/>
</dbReference>
<dbReference type="Proteomes" id="UP000282423">
    <property type="component" value="Unassembled WGS sequence"/>
</dbReference>
<dbReference type="GO" id="GO:0008413">
    <property type="term" value="F:8-oxo-7,8-dihydroguanosine triphosphate pyrophosphatase activity"/>
    <property type="evidence" value="ECO:0007669"/>
    <property type="project" value="TreeGrafter"/>
</dbReference>
<dbReference type="GO" id="GO:0046872">
    <property type="term" value="F:metal ion binding"/>
    <property type="evidence" value="ECO:0007669"/>
    <property type="project" value="UniProtKB-KW"/>
</dbReference>
<feature type="domain" description="Nudix hydrolase" evidence="18">
    <location>
        <begin position="2"/>
        <end position="127"/>
    </location>
</feature>
<feature type="transmembrane region" description="Helical" evidence="17">
    <location>
        <begin position="222"/>
        <end position="239"/>
    </location>
</feature>
<evidence type="ECO:0000256" key="5">
    <source>
        <dbReference type="ARBA" id="ARBA00022723"/>
    </source>
</evidence>
<dbReference type="SUPFAM" id="SSF55811">
    <property type="entry name" value="Nudix"/>
    <property type="match status" value="1"/>
</dbReference>
<comment type="catalytic activity">
    <reaction evidence="10">
        <text>8-oxo-dGTP + H2O = 8-oxo-dGMP + diphosphate + H(+)</text>
        <dbReference type="Rhea" id="RHEA:31575"/>
        <dbReference type="ChEBI" id="CHEBI:15377"/>
        <dbReference type="ChEBI" id="CHEBI:15378"/>
        <dbReference type="ChEBI" id="CHEBI:33019"/>
        <dbReference type="ChEBI" id="CHEBI:63224"/>
        <dbReference type="ChEBI" id="CHEBI:77896"/>
        <dbReference type="EC" id="3.6.1.55"/>
    </reaction>
</comment>
<evidence type="ECO:0000256" key="4">
    <source>
        <dbReference type="ARBA" id="ARBA00022705"/>
    </source>
</evidence>
<keyword evidence="20" id="KW-1185">Reference proteome</keyword>
<reference evidence="19 20" key="1">
    <citation type="submission" date="2018-10" db="EMBL/GenBank/DDBJ databases">
        <title>Sphingobacterium sp. M05W1-28.</title>
        <authorList>
            <person name="Cai H."/>
        </authorList>
    </citation>
    <scope>NUCLEOTIDE SEQUENCE [LARGE SCALE GENOMIC DNA]</scope>
    <source>
        <strain evidence="19 20">M05W1-28</strain>
    </source>
</reference>
<evidence type="ECO:0000313" key="19">
    <source>
        <dbReference type="EMBL" id="RKO68246.1"/>
    </source>
</evidence>
<gene>
    <name evidence="19" type="ORF">D7322_28195</name>
</gene>
<dbReference type="InterPro" id="IPR015797">
    <property type="entry name" value="NUDIX_hydrolase-like_dom_sf"/>
</dbReference>
<organism evidence="19 20">
    <name type="scientific">Sphingobacterium puteale</name>
    <dbReference type="NCBI Taxonomy" id="2420510"/>
    <lineage>
        <taxon>Bacteria</taxon>
        <taxon>Pseudomonadati</taxon>
        <taxon>Bacteroidota</taxon>
        <taxon>Sphingobacteriia</taxon>
        <taxon>Sphingobacteriales</taxon>
        <taxon>Sphingobacteriaceae</taxon>
        <taxon>Sphingobacterium</taxon>
    </lineage>
</organism>
<protein>
    <recommendedName>
        <fullName evidence="13">8-oxo-dGTP diphosphatase</fullName>
        <ecNumber evidence="12">3.6.1.55</ecNumber>
    </recommendedName>
    <alternativeName>
        <fullName evidence="16">7,8-dihydro-8-oxoguanine-triphosphatase</fullName>
    </alternativeName>
    <alternativeName>
        <fullName evidence="15">Mutator protein MutT</fullName>
    </alternativeName>
    <alternativeName>
        <fullName evidence="14">dGTP pyrophosphohydrolase</fullName>
    </alternativeName>
</protein>
<evidence type="ECO:0000256" key="6">
    <source>
        <dbReference type="ARBA" id="ARBA00022763"/>
    </source>
</evidence>
<name>A0A420VPK1_9SPHI</name>
<dbReference type="InterPro" id="IPR000086">
    <property type="entry name" value="NUDIX_hydrolase_dom"/>
</dbReference>
<evidence type="ECO:0000256" key="17">
    <source>
        <dbReference type="SAM" id="Phobius"/>
    </source>
</evidence>
<dbReference type="EC" id="3.6.1.55" evidence="12"/>
<keyword evidence="17" id="KW-1133">Transmembrane helix</keyword>
<comment type="cofactor">
    <cofactor evidence="1">
        <name>Mg(2+)</name>
        <dbReference type="ChEBI" id="CHEBI:18420"/>
    </cofactor>
</comment>
<dbReference type="GO" id="GO:0044715">
    <property type="term" value="F:8-oxo-dGDP phosphatase activity"/>
    <property type="evidence" value="ECO:0007669"/>
    <property type="project" value="TreeGrafter"/>
</dbReference>
<keyword evidence="4" id="KW-0235">DNA replication</keyword>
<dbReference type="CDD" id="cd03425">
    <property type="entry name" value="NUDIX_MutT_NudA_like"/>
    <property type="match status" value="1"/>
</dbReference>
<comment type="catalytic activity">
    <reaction evidence="11">
        <text>8-oxo-GTP + H2O = 8-oxo-GMP + diphosphate + H(+)</text>
        <dbReference type="Rhea" id="RHEA:67616"/>
        <dbReference type="ChEBI" id="CHEBI:15377"/>
        <dbReference type="ChEBI" id="CHEBI:15378"/>
        <dbReference type="ChEBI" id="CHEBI:33019"/>
        <dbReference type="ChEBI" id="CHEBI:143553"/>
        <dbReference type="ChEBI" id="CHEBI:145694"/>
    </reaction>
</comment>
<keyword evidence="5" id="KW-0479">Metal-binding</keyword>
<dbReference type="AlphaFoldDB" id="A0A420VPK1"/>
<keyword evidence="17" id="KW-0812">Transmembrane</keyword>
<dbReference type="Gene3D" id="3.90.79.10">
    <property type="entry name" value="Nucleoside Triphosphate Pyrophosphohydrolase"/>
    <property type="match status" value="1"/>
</dbReference>